<evidence type="ECO:0000313" key="2">
    <source>
        <dbReference type="Proteomes" id="UP000366872"/>
    </source>
</evidence>
<keyword evidence="2" id="KW-1185">Reference proteome</keyword>
<organism evidence="1 2">
    <name type="scientific">Pontiella desulfatans</name>
    <dbReference type="NCBI Taxonomy" id="2750659"/>
    <lineage>
        <taxon>Bacteria</taxon>
        <taxon>Pseudomonadati</taxon>
        <taxon>Kiritimatiellota</taxon>
        <taxon>Kiritimatiellia</taxon>
        <taxon>Kiritimatiellales</taxon>
        <taxon>Pontiellaceae</taxon>
        <taxon>Pontiella</taxon>
    </lineage>
</organism>
<accession>A0A6C2TVW3</accession>
<reference evidence="1 2" key="1">
    <citation type="submission" date="2019-04" db="EMBL/GenBank/DDBJ databases">
        <authorList>
            <person name="Van Vliet M D."/>
        </authorList>
    </citation>
    <scope>NUCLEOTIDE SEQUENCE [LARGE SCALE GENOMIC DNA]</scope>
    <source>
        <strain evidence="1 2">F1</strain>
    </source>
</reference>
<protein>
    <submittedName>
        <fullName evidence="1">Uncharacterized protein</fullName>
    </submittedName>
</protein>
<gene>
    <name evidence="1" type="ORF">PDESU_00355</name>
</gene>
<dbReference type="Proteomes" id="UP000366872">
    <property type="component" value="Unassembled WGS sequence"/>
</dbReference>
<evidence type="ECO:0000313" key="1">
    <source>
        <dbReference type="EMBL" id="VGO11808.1"/>
    </source>
</evidence>
<proteinExistence type="predicted"/>
<name>A0A6C2TVW3_PONDE</name>
<sequence length="304" mass="34974">MNELIELNEEAFEKVLRDNVTLLGRACSGKYIHNAEIGRRFALNANNEGCSLEVSEAGKGEKVVDSCEYISCELSFFERNRLTMEANFRERCLKKVPEDKFDKYITIMSGVWVKGASATRSREVKSLYDSVVEFLKTREDNPCEYIRKPYRTTGEPLFTVGELTHLLITNSELINLYFSNFAEHCREQGYDISTSEFWLHRGVHLKDPFENGSQYVENRFLTSYTISVSIMEKFAQIIPDKKVALISGQLYDLKDQVFAFAPFIPGMPITQMEVVLMPSTKVITMDLVHEDGKLYDYELSVPRR</sequence>
<dbReference type="AlphaFoldDB" id="A0A6C2TVW3"/>
<dbReference type="EMBL" id="CAAHFG010000001">
    <property type="protein sequence ID" value="VGO11808.1"/>
    <property type="molecule type" value="Genomic_DNA"/>
</dbReference>
<dbReference type="RefSeq" id="WP_136077526.1">
    <property type="nucleotide sequence ID" value="NZ_CAAHFG010000001.1"/>
</dbReference>